<dbReference type="Gene3D" id="1.10.10.60">
    <property type="entry name" value="Homeodomain-like"/>
    <property type="match status" value="1"/>
</dbReference>
<evidence type="ECO:0000259" key="1">
    <source>
        <dbReference type="Pfam" id="PF14528"/>
    </source>
</evidence>
<gene>
    <name evidence="2" type="ORF">A2941_00025</name>
</gene>
<comment type="caution">
    <text evidence="2">The sequence shown here is derived from an EMBL/GenBank/DDBJ whole genome shotgun (WGS) entry which is preliminary data.</text>
</comment>
<dbReference type="Pfam" id="PF14528">
    <property type="entry name" value="LAGLIDADG_3"/>
    <property type="match status" value="1"/>
</dbReference>
<dbReference type="InterPro" id="IPR027434">
    <property type="entry name" value="Homing_endonucl"/>
</dbReference>
<dbReference type="EMBL" id="MGKO01000003">
    <property type="protein sequence ID" value="OGN28106.1"/>
    <property type="molecule type" value="Genomic_DNA"/>
</dbReference>
<protein>
    <recommendedName>
        <fullName evidence="1">Homing endonuclease LAGLIDADG domain-containing protein</fullName>
    </recommendedName>
</protein>
<proteinExistence type="predicted"/>
<dbReference type="SUPFAM" id="SSF55608">
    <property type="entry name" value="Homing endonucleases"/>
    <property type="match status" value="1"/>
</dbReference>
<evidence type="ECO:0000313" key="3">
    <source>
        <dbReference type="Proteomes" id="UP000178444"/>
    </source>
</evidence>
<sequence length="332" mass="38733">MRKALIPKETLEDLYVKQGLTTYEIAKKLVFCQGTIWNWLVRHKIKRRLSYTPVSFTRTQLKKWYLEQKLSTRKIESITGHSRGVIHVKLREWGIGTRNIAVSHIKHLRHDFTGDIYEEAYLIGFRIGDLNVTKRTNGETIAIKCASTKAGQITLFKNLFSKYGHILEGKPTKEGKVNIQANLNLSFSFLLSKKPENYNWVFKDKNIFFAFLSGFSDAEGSFFISQGKGFFSIGNYDKHLLVKLRKHLIKFGIEVPNISTYKKELRKFYNGYKSKGNYYILSCSRKIFLLKLIDNMKPFIRHPDKIASSLKIEDNIKQRNNRYGNLRMVDRL</sequence>
<evidence type="ECO:0000313" key="2">
    <source>
        <dbReference type="EMBL" id="OGN28106.1"/>
    </source>
</evidence>
<dbReference type="InterPro" id="IPR004860">
    <property type="entry name" value="LAGLIDADG_dom"/>
</dbReference>
<name>A0A1F8GTZ1_9BACT</name>
<dbReference type="AlphaFoldDB" id="A0A1F8GTZ1"/>
<reference evidence="2 3" key="1">
    <citation type="journal article" date="2016" name="Nat. Commun.">
        <title>Thousands of microbial genomes shed light on interconnected biogeochemical processes in an aquifer system.</title>
        <authorList>
            <person name="Anantharaman K."/>
            <person name="Brown C.T."/>
            <person name="Hug L.A."/>
            <person name="Sharon I."/>
            <person name="Castelle C.J."/>
            <person name="Probst A.J."/>
            <person name="Thomas B.C."/>
            <person name="Singh A."/>
            <person name="Wilkins M.J."/>
            <person name="Karaoz U."/>
            <person name="Brodie E.L."/>
            <person name="Williams K.H."/>
            <person name="Hubbard S.S."/>
            <person name="Banfield J.F."/>
        </authorList>
    </citation>
    <scope>NUCLEOTIDE SEQUENCE [LARGE SCALE GENOMIC DNA]</scope>
</reference>
<dbReference type="Gene3D" id="3.10.28.10">
    <property type="entry name" value="Homing endonucleases"/>
    <property type="match status" value="1"/>
</dbReference>
<organism evidence="2 3">
    <name type="scientific">Candidatus Yanofskybacteria bacterium RIFCSPLOWO2_01_FULL_49_17</name>
    <dbReference type="NCBI Taxonomy" id="1802700"/>
    <lineage>
        <taxon>Bacteria</taxon>
        <taxon>Candidatus Yanofskyibacteriota</taxon>
    </lineage>
</organism>
<accession>A0A1F8GTZ1</accession>
<dbReference type="Proteomes" id="UP000178444">
    <property type="component" value="Unassembled WGS sequence"/>
</dbReference>
<dbReference type="GO" id="GO:0004519">
    <property type="term" value="F:endonuclease activity"/>
    <property type="evidence" value="ECO:0007669"/>
    <property type="project" value="InterPro"/>
</dbReference>
<feature type="domain" description="Homing endonuclease LAGLIDADG" evidence="1">
    <location>
        <begin position="209"/>
        <end position="269"/>
    </location>
</feature>